<accession>A0A0R0JSB8</accession>
<evidence type="ECO:0000313" key="4">
    <source>
        <dbReference type="Proteomes" id="UP000008827"/>
    </source>
</evidence>
<reference evidence="3" key="2">
    <citation type="submission" date="2018-02" db="UniProtKB">
        <authorList>
            <consortium name="EnsemblPlants"/>
        </authorList>
    </citation>
    <scope>IDENTIFICATION</scope>
    <source>
        <strain evidence="3">Williams 82</strain>
    </source>
</reference>
<dbReference type="Gramene" id="KRH57575">
    <property type="protein sequence ID" value="KRH57575"/>
    <property type="gene ID" value="GLYMA_05G069900"/>
</dbReference>
<dbReference type="InParanoid" id="A0A0R0JSB8"/>
<reference evidence="2 3" key="1">
    <citation type="journal article" date="2010" name="Nature">
        <title>Genome sequence of the palaeopolyploid soybean.</title>
        <authorList>
            <person name="Schmutz J."/>
            <person name="Cannon S.B."/>
            <person name="Schlueter J."/>
            <person name="Ma J."/>
            <person name="Mitros T."/>
            <person name="Nelson W."/>
            <person name="Hyten D.L."/>
            <person name="Song Q."/>
            <person name="Thelen J.J."/>
            <person name="Cheng J."/>
            <person name="Xu D."/>
            <person name="Hellsten U."/>
            <person name="May G.D."/>
            <person name="Yu Y."/>
            <person name="Sakurai T."/>
            <person name="Umezawa T."/>
            <person name="Bhattacharyya M.K."/>
            <person name="Sandhu D."/>
            <person name="Valliyodan B."/>
            <person name="Lindquist E."/>
            <person name="Peto M."/>
            <person name="Grant D."/>
            <person name="Shu S."/>
            <person name="Goodstein D."/>
            <person name="Barry K."/>
            <person name="Futrell-Griggs M."/>
            <person name="Abernathy B."/>
            <person name="Du J."/>
            <person name="Tian Z."/>
            <person name="Zhu L."/>
            <person name="Gill N."/>
            <person name="Joshi T."/>
            <person name="Libault M."/>
            <person name="Sethuraman A."/>
            <person name="Zhang X.-C."/>
            <person name="Shinozaki K."/>
            <person name="Nguyen H.T."/>
            <person name="Wing R.A."/>
            <person name="Cregan P."/>
            <person name="Specht J."/>
            <person name="Grimwood J."/>
            <person name="Rokhsar D."/>
            <person name="Stacey G."/>
            <person name="Shoemaker R.C."/>
            <person name="Jackson S.A."/>
        </authorList>
    </citation>
    <scope>NUCLEOTIDE SEQUENCE</scope>
    <source>
        <strain evidence="3">cv. Williams 82</strain>
        <tissue evidence="2">Callus</tissue>
    </source>
</reference>
<dbReference type="PANTHER" id="PTHR33018:SF34">
    <property type="entry name" value="OS02G0472350 PROTEIN"/>
    <property type="match status" value="1"/>
</dbReference>
<dbReference type="AlphaFoldDB" id="A0A0R0JSB8"/>
<dbReference type="Proteomes" id="UP000008827">
    <property type="component" value="Chromosome 5"/>
</dbReference>
<dbReference type="OMA" id="HIHTIIC"/>
<evidence type="ECO:0000313" key="3">
    <source>
        <dbReference type="EnsemblPlants" id="KRH57575"/>
    </source>
</evidence>
<organism evidence="2">
    <name type="scientific">Glycine max</name>
    <name type="common">Soybean</name>
    <name type="synonym">Glycine hispida</name>
    <dbReference type="NCBI Taxonomy" id="3847"/>
    <lineage>
        <taxon>Eukaryota</taxon>
        <taxon>Viridiplantae</taxon>
        <taxon>Streptophyta</taxon>
        <taxon>Embryophyta</taxon>
        <taxon>Tracheophyta</taxon>
        <taxon>Spermatophyta</taxon>
        <taxon>Magnoliopsida</taxon>
        <taxon>eudicotyledons</taxon>
        <taxon>Gunneridae</taxon>
        <taxon>Pentapetalae</taxon>
        <taxon>rosids</taxon>
        <taxon>fabids</taxon>
        <taxon>Fabales</taxon>
        <taxon>Fabaceae</taxon>
        <taxon>Papilionoideae</taxon>
        <taxon>50 kb inversion clade</taxon>
        <taxon>NPAAA clade</taxon>
        <taxon>indigoferoid/millettioid clade</taxon>
        <taxon>Phaseoleae</taxon>
        <taxon>Glycine</taxon>
        <taxon>Glycine subgen. Soja</taxon>
    </lineage>
</organism>
<protein>
    <recommendedName>
        <fullName evidence="1">DUF8039 domain-containing protein</fullName>
    </recommendedName>
</protein>
<dbReference type="Pfam" id="PF26133">
    <property type="entry name" value="DUF8039"/>
    <property type="match status" value="1"/>
</dbReference>
<feature type="domain" description="DUF8039" evidence="1">
    <location>
        <begin position="4"/>
        <end position="79"/>
    </location>
</feature>
<reference evidence="2" key="3">
    <citation type="submission" date="2018-07" db="EMBL/GenBank/DDBJ databases">
        <title>WGS assembly of Glycine max.</title>
        <authorList>
            <person name="Schmutz J."/>
            <person name="Cannon S."/>
            <person name="Schlueter J."/>
            <person name="Ma J."/>
            <person name="Mitros T."/>
            <person name="Nelson W."/>
            <person name="Hyten D."/>
            <person name="Song Q."/>
            <person name="Thelen J."/>
            <person name="Cheng J."/>
            <person name="Xu D."/>
            <person name="Hellsten U."/>
            <person name="May G."/>
            <person name="Yu Y."/>
            <person name="Sakurai T."/>
            <person name="Umezawa T."/>
            <person name="Bhattacharyya M."/>
            <person name="Sandhu D."/>
            <person name="Valliyodan B."/>
            <person name="Lindquist E."/>
            <person name="Peto M."/>
            <person name="Grant D."/>
            <person name="Shu S."/>
            <person name="Goodstein D."/>
            <person name="Barry K."/>
            <person name="Futrell-Griggs M."/>
            <person name="Abernathy B."/>
            <person name="Du J."/>
            <person name="Tian Z."/>
            <person name="Zhu L."/>
            <person name="Gill N."/>
            <person name="Joshi T."/>
            <person name="Libault M."/>
            <person name="Sethuraman A."/>
            <person name="Zhang X."/>
            <person name="Shinozaki K."/>
            <person name="Nguyen H."/>
            <person name="Wing R."/>
            <person name="Cregan P."/>
            <person name="Specht J."/>
            <person name="Grimwood J."/>
            <person name="Rokhsar D."/>
            <person name="Stacey G."/>
            <person name="Shoemaker R."/>
            <person name="Jackson S."/>
        </authorList>
    </citation>
    <scope>NUCLEOTIDE SEQUENCE</scope>
    <source>
        <tissue evidence="2">Callus</tissue>
    </source>
</reference>
<sequence length="237" mass="27314">MHKLCELYVDVDPPLLVEIGKVYNLGSTIHRKKIEDDNVRVVIEEVIDSNAQVLFLIDEVQIVGHALNHFIQWPKRLVRAITTKKDLLGVYLGTKMLNISIMQLWLLYIHDLCTNNDNIANIYGFMGLHPIQNVGNTADDQNNVVALYSLHNKRIDHEIKSKVESAMDEYHRMMGLGSTNRKKPIWIFPCQTQPRSYEYGYYVIEHILKIVTDNINTAWKHNFDNSGPMPDEDIASI</sequence>
<evidence type="ECO:0000259" key="1">
    <source>
        <dbReference type="Pfam" id="PF26133"/>
    </source>
</evidence>
<keyword evidence="4" id="KW-1185">Reference proteome</keyword>
<name>A0A0R0JSB8_SOYBN</name>
<proteinExistence type="predicted"/>
<dbReference type="PANTHER" id="PTHR33018">
    <property type="entry name" value="OS10G0338966 PROTEIN-RELATED"/>
    <property type="match status" value="1"/>
</dbReference>
<dbReference type="InterPro" id="IPR058352">
    <property type="entry name" value="DUF8039"/>
</dbReference>
<dbReference type="EMBL" id="CM000838">
    <property type="protein sequence ID" value="KRH57575.1"/>
    <property type="molecule type" value="Genomic_DNA"/>
</dbReference>
<dbReference type="EnsemblPlants" id="KRH57575">
    <property type="protein sequence ID" value="KRH57575"/>
    <property type="gene ID" value="GLYMA_05G069900"/>
</dbReference>
<evidence type="ECO:0000313" key="2">
    <source>
        <dbReference type="EMBL" id="KRH57575.1"/>
    </source>
</evidence>
<gene>
    <name evidence="2" type="ORF">GLYMA_05G069900</name>
</gene>